<evidence type="ECO:0000313" key="3">
    <source>
        <dbReference type="EnsemblPlants" id="Pp3c10_7760V3.1"/>
    </source>
</evidence>
<proteinExistence type="predicted"/>
<reference evidence="3" key="3">
    <citation type="submission" date="2020-12" db="UniProtKB">
        <authorList>
            <consortium name="EnsemblPlants"/>
        </authorList>
    </citation>
    <scope>IDENTIFICATION</scope>
</reference>
<dbReference type="SUPFAM" id="SSF48371">
    <property type="entry name" value="ARM repeat"/>
    <property type="match status" value="1"/>
</dbReference>
<dbReference type="FunFam" id="1.25.10.10:FF:000450">
    <property type="entry name" value="ARM repeat superfamily protein"/>
    <property type="match status" value="1"/>
</dbReference>
<dbReference type="Pfam" id="PF24139">
    <property type="entry name" value="TPR_TNPO3_IPO13_4th"/>
    <property type="match status" value="1"/>
</dbReference>
<dbReference type="RefSeq" id="XP_024386391.1">
    <property type="nucleotide sequence ID" value="XM_024530623.2"/>
</dbReference>
<gene>
    <name evidence="3" type="primary">LOC112287548</name>
    <name evidence="2" type="ORF">PHYPA_013573</name>
</gene>
<dbReference type="InterPro" id="IPR016024">
    <property type="entry name" value="ARM-type_fold"/>
</dbReference>
<protein>
    <recommendedName>
        <fullName evidence="1">Exportin-1/Importin-beta-like domain-containing protein</fullName>
    </recommendedName>
</protein>
<dbReference type="EnsemblPlants" id="Pp3c10_7760V3.2">
    <property type="protein sequence ID" value="Pp3c10_7760V3.2"/>
    <property type="gene ID" value="Pp3c10_7760"/>
</dbReference>
<feature type="domain" description="Exportin-1/Importin-beta-like" evidence="1">
    <location>
        <begin position="134"/>
        <end position="287"/>
    </location>
</feature>
<dbReference type="PANTHER" id="PTHR12363">
    <property type="entry name" value="TRANSPORTIN 3 AND IMPORTIN 13"/>
    <property type="match status" value="1"/>
</dbReference>
<dbReference type="Gramene" id="Pp3c10_7760V3.1">
    <property type="protein sequence ID" value="Pp3c10_7760V3.1"/>
    <property type="gene ID" value="Pp3c10_7760"/>
</dbReference>
<dbReference type="GO" id="GO:0005737">
    <property type="term" value="C:cytoplasm"/>
    <property type="evidence" value="ECO:0000318"/>
    <property type="project" value="GO_Central"/>
</dbReference>
<dbReference type="InterPro" id="IPR057941">
    <property type="entry name" value="TPR_TNPO3_IPO13_2nd"/>
</dbReference>
<dbReference type="Gene3D" id="1.25.10.10">
    <property type="entry name" value="Leucine-rich Repeat Variant"/>
    <property type="match status" value="1"/>
</dbReference>
<dbReference type="OMA" id="KYPAEMA"/>
<dbReference type="InterPro" id="IPR013598">
    <property type="entry name" value="Exportin-1/Importin-b-like"/>
</dbReference>
<dbReference type="GeneID" id="112287548"/>
<evidence type="ECO:0000313" key="2">
    <source>
        <dbReference type="EMBL" id="PNR46454.1"/>
    </source>
</evidence>
<dbReference type="Gramene" id="Pp3c10_7760V3.2">
    <property type="protein sequence ID" value="Pp3c10_7760V3.2"/>
    <property type="gene ID" value="Pp3c10_7760"/>
</dbReference>
<dbReference type="AlphaFoldDB" id="A0A2K1JY52"/>
<dbReference type="InterPro" id="IPR058537">
    <property type="entry name" value="TPR_TNPO3_IPO13_4th"/>
</dbReference>
<dbReference type="InterPro" id="IPR051345">
    <property type="entry name" value="Importin_beta-like_NTR"/>
</dbReference>
<evidence type="ECO:0000313" key="4">
    <source>
        <dbReference type="Proteomes" id="UP000006727"/>
    </source>
</evidence>
<dbReference type="InterPro" id="IPR011989">
    <property type="entry name" value="ARM-like"/>
</dbReference>
<dbReference type="KEGG" id="ppp:112287548"/>
<dbReference type="Pfam" id="PF24138">
    <property type="entry name" value="TPR_TNPO3_IPO13_2nd"/>
    <property type="match status" value="1"/>
</dbReference>
<dbReference type="EMBL" id="ABEU02000010">
    <property type="protein sequence ID" value="PNR46454.1"/>
    <property type="molecule type" value="Genomic_DNA"/>
</dbReference>
<accession>A0A2K1JY52</accession>
<keyword evidence="4" id="KW-1185">Reference proteome</keyword>
<dbReference type="PANTHER" id="PTHR12363:SF44">
    <property type="entry name" value="ARM REPEAT SUPERFAMILY PROTEIN"/>
    <property type="match status" value="1"/>
</dbReference>
<organism evidence="2">
    <name type="scientific">Physcomitrium patens</name>
    <name type="common">Spreading-leaved earth moss</name>
    <name type="synonym">Physcomitrella patens</name>
    <dbReference type="NCBI Taxonomy" id="3218"/>
    <lineage>
        <taxon>Eukaryota</taxon>
        <taxon>Viridiplantae</taxon>
        <taxon>Streptophyta</taxon>
        <taxon>Embryophyta</taxon>
        <taxon>Bryophyta</taxon>
        <taxon>Bryophytina</taxon>
        <taxon>Bryopsida</taxon>
        <taxon>Funariidae</taxon>
        <taxon>Funariales</taxon>
        <taxon>Funariaceae</taxon>
        <taxon>Physcomitrium</taxon>
    </lineage>
</organism>
<evidence type="ECO:0000259" key="1">
    <source>
        <dbReference type="Pfam" id="PF08389"/>
    </source>
</evidence>
<dbReference type="PaxDb" id="3218-PP1S58_75V6.2"/>
<dbReference type="OrthoDB" id="435593at2759"/>
<reference evidence="2 4" key="1">
    <citation type="journal article" date="2008" name="Science">
        <title>The Physcomitrella genome reveals evolutionary insights into the conquest of land by plants.</title>
        <authorList>
            <person name="Rensing S."/>
            <person name="Lang D."/>
            <person name="Zimmer A."/>
            <person name="Terry A."/>
            <person name="Salamov A."/>
            <person name="Shapiro H."/>
            <person name="Nishiyama T."/>
            <person name="Perroud P.-F."/>
            <person name="Lindquist E."/>
            <person name="Kamisugi Y."/>
            <person name="Tanahashi T."/>
            <person name="Sakakibara K."/>
            <person name="Fujita T."/>
            <person name="Oishi K."/>
            <person name="Shin-I T."/>
            <person name="Kuroki Y."/>
            <person name="Toyoda A."/>
            <person name="Suzuki Y."/>
            <person name="Hashimoto A."/>
            <person name="Yamaguchi K."/>
            <person name="Sugano A."/>
            <person name="Kohara Y."/>
            <person name="Fujiyama A."/>
            <person name="Anterola A."/>
            <person name="Aoki S."/>
            <person name="Ashton N."/>
            <person name="Barbazuk W.B."/>
            <person name="Barker E."/>
            <person name="Bennetzen J."/>
            <person name="Bezanilla M."/>
            <person name="Blankenship R."/>
            <person name="Cho S.H."/>
            <person name="Dutcher S."/>
            <person name="Estelle M."/>
            <person name="Fawcett J.A."/>
            <person name="Gundlach H."/>
            <person name="Hanada K."/>
            <person name="Heyl A."/>
            <person name="Hicks K.A."/>
            <person name="Hugh J."/>
            <person name="Lohr M."/>
            <person name="Mayer K."/>
            <person name="Melkozernov A."/>
            <person name="Murata T."/>
            <person name="Nelson D."/>
            <person name="Pils B."/>
            <person name="Prigge M."/>
            <person name="Reiss B."/>
            <person name="Renner T."/>
            <person name="Rombauts S."/>
            <person name="Rushton P."/>
            <person name="Sanderfoot A."/>
            <person name="Schween G."/>
            <person name="Shiu S.-H."/>
            <person name="Stueber K."/>
            <person name="Theodoulou F.L."/>
            <person name="Tu H."/>
            <person name="Van de Peer Y."/>
            <person name="Verrier P.J."/>
            <person name="Waters E."/>
            <person name="Wood A."/>
            <person name="Yang L."/>
            <person name="Cove D."/>
            <person name="Cuming A."/>
            <person name="Hasebe M."/>
            <person name="Lucas S."/>
            <person name="Mishler D.B."/>
            <person name="Reski R."/>
            <person name="Grigoriev I."/>
            <person name="Quatrano R.S."/>
            <person name="Boore J.L."/>
        </authorList>
    </citation>
    <scope>NUCLEOTIDE SEQUENCE [LARGE SCALE GENOMIC DNA]</scope>
    <source>
        <strain evidence="3 4">cv. Gransden 2004</strain>
    </source>
</reference>
<dbReference type="GO" id="GO:0006606">
    <property type="term" value="P:protein import into nucleus"/>
    <property type="evidence" value="ECO:0000318"/>
    <property type="project" value="GO_Central"/>
</dbReference>
<dbReference type="Pfam" id="PF08389">
    <property type="entry name" value="Xpo1"/>
    <property type="match status" value="1"/>
</dbReference>
<dbReference type="EnsemblPlants" id="Pp3c10_7760V3.1">
    <property type="protein sequence ID" value="Pp3c10_7760V3.1"/>
    <property type="gene ID" value="Pp3c10_7760"/>
</dbReference>
<sequence length="1044" mass="112336">MLNLECFKRSNDLRGERNALASSSVIGVNIDMESLQVQVAQAVHILNHDTQSVNRVAANQWLVQFQNTDAAWEVATTILAMDSSPTIDFEVELFAGQVLKRKIQCDFGNLSREGRAALQNALLVSAKKFSNGPSQLLTQICVALSALVLRATEARKPVEQLFASLNELQGQGTGSNAVLELLTVLPEEALEDQSLLSSVDPGRRTQFSREILSHTGAVLEFLLQQSANEGLDKHNRRSKVLRCLLSWVRLGCFLEIPQSAIPSHPLLGFVYGSLQDPSSFELAVEVLTELVSRHEGLPQVLLPRMLDVKDVLLMPALAAREENVVSGLANLMAELGQAAPALIAQGSREALDLADSLLRCVSFPSCDWEIAESTLQFWCALAEFLLSSADTTAAVQMFTPVYSALLEALIARAQVPDQLGEGGYAEDDLDRASGLPDGLALFRKNLDEPLVDICRLLGPNQFLALLLSGAETWSQFETSTPWRSVEARLFALHMASEVVLSEGQLSDIRPVMHLIIVLQSRSSQIDPNLLHLVQKSAAEVVGSYSGWLQSFPTVVTPLLAFLASGLTVPVAVSSCAAALRKVCEDLPSLSHESSNIAGLLRIGEELHAVPLSLEEEEDVMCAIGRVLSSLTSVADLNAALERLLKPSHDAIEALLSSDSEGSLRLHSTAYSAALEAGIRAVHRIGQLTAALSLPANGDEPILRIIAHFWPLFERLLASRHMEDSSLASATCKSLSQAIQASGRLFSSLLPNIMAAMSNDFLSFQSHVCFLKTAGIAVEEFGQEKEHGALIVETLLVLTSSEAMAAMTTSYSCDQEPELAEAYFGLLSTFVRSCPHEVVAAADTLLEISFNRASICCTAMHRGAALAAMSYMSNFLEVALSAVTSLRGVSSDGSLLAAVTRMCVQCGENVVSGMIYALLGVSAMTRVHKATTILQQISALCYFSGNVDSQSPLNSLTLQGWLVSAVQALPSEYLKPGEVETLVPTWLKAMEAAAGDVYKSKTSLSNGGRASGGGYLQGDGGRMLKRVLRDFADAHRFTAPTYGPS</sequence>
<name>A0A2K1JY52_PHYPA</name>
<dbReference type="Proteomes" id="UP000006727">
    <property type="component" value="Chromosome 10"/>
</dbReference>
<dbReference type="FunCoup" id="A0A2K1JY52">
    <property type="interactions" value="1338"/>
</dbReference>
<reference evidence="2 4" key="2">
    <citation type="journal article" date="2018" name="Plant J.">
        <title>The Physcomitrella patens chromosome-scale assembly reveals moss genome structure and evolution.</title>
        <authorList>
            <person name="Lang D."/>
            <person name="Ullrich K.K."/>
            <person name="Murat F."/>
            <person name="Fuchs J."/>
            <person name="Jenkins J."/>
            <person name="Haas F.B."/>
            <person name="Piednoel M."/>
            <person name="Gundlach H."/>
            <person name="Van Bel M."/>
            <person name="Meyberg R."/>
            <person name="Vives C."/>
            <person name="Morata J."/>
            <person name="Symeonidi A."/>
            <person name="Hiss M."/>
            <person name="Muchero W."/>
            <person name="Kamisugi Y."/>
            <person name="Saleh O."/>
            <person name="Blanc G."/>
            <person name="Decker E.L."/>
            <person name="van Gessel N."/>
            <person name="Grimwood J."/>
            <person name="Hayes R.D."/>
            <person name="Graham S.W."/>
            <person name="Gunter L.E."/>
            <person name="McDaniel S.F."/>
            <person name="Hoernstein S.N.W."/>
            <person name="Larsson A."/>
            <person name="Li F.W."/>
            <person name="Perroud P.F."/>
            <person name="Phillips J."/>
            <person name="Ranjan P."/>
            <person name="Rokshar D.S."/>
            <person name="Rothfels C.J."/>
            <person name="Schneider L."/>
            <person name="Shu S."/>
            <person name="Stevenson D.W."/>
            <person name="Thummler F."/>
            <person name="Tillich M."/>
            <person name="Villarreal Aguilar J.C."/>
            <person name="Widiez T."/>
            <person name="Wong G.K."/>
            <person name="Wymore A."/>
            <person name="Zhang Y."/>
            <person name="Zimmer A.D."/>
            <person name="Quatrano R.S."/>
            <person name="Mayer K.F.X."/>
            <person name="Goodstein D."/>
            <person name="Casacuberta J.M."/>
            <person name="Vandepoele K."/>
            <person name="Reski R."/>
            <person name="Cuming A.C."/>
            <person name="Tuskan G.A."/>
            <person name="Maumus F."/>
            <person name="Salse J."/>
            <person name="Schmutz J."/>
            <person name="Rensing S.A."/>
        </authorList>
    </citation>
    <scope>NUCLEOTIDE SEQUENCE [LARGE SCALE GENOMIC DNA]</scope>
    <source>
        <strain evidence="3 4">cv. Gransden 2004</strain>
    </source>
</reference>
<dbReference type="STRING" id="3218.A0A2K1JY52"/>